<gene>
    <name evidence="3" type="ORF">LY79DRAFT_231519</name>
</gene>
<evidence type="ECO:0000256" key="1">
    <source>
        <dbReference type="SAM" id="MobiDB-lite"/>
    </source>
</evidence>
<evidence type="ECO:0000313" key="4">
    <source>
        <dbReference type="Proteomes" id="UP001230504"/>
    </source>
</evidence>
<keyword evidence="2" id="KW-0812">Transmembrane</keyword>
<name>A0AAD8PXH6_9PEZI</name>
<dbReference type="Proteomes" id="UP001230504">
    <property type="component" value="Unassembled WGS sequence"/>
</dbReference>
<dbReference type="EMBL" id="JAHLJV010000035">
    <property type="protein sequence ID" value="KAK1589904.1"/>
    <property type="molecule type" value="Genomic_DNA"/>
</dbReference>
<dbReference type="AlphaFoldDB" id="A0AAD8PXH6"/>
<protein>
    <submittedName>
        <fullName evidence="3">Uncharacterized protein</fullName>
    </submittedName>
</protein>
<organism evidence="3 4">
    <name type="scientific">Colletotrichum navitas</name>
    <dbReference type="NCBI Taxonomy" id="681940"/>
    <lineage>
        <taxon>Eukaryota</taxon>
        <taxon>Fungi</taxon>
        <taxon>Dikarya</taxon>
        <taxon>Ascomycota</taxon>
        <taxon>Pezizomycotina</taxon>
        <taxon>Sordariomycetes</taxon>
        <taxon>Hypocreomycetidae</taxon>
        <taxon>Glomerellales</taxon>
        <taxon>Glomerellaceae</taxon>
        <taxon>Colletotrichum</taxon>
        <taxon>Colletotrichum graminicola species complex</taxon>
    </lineage>
</organism>
<evidence type="ECO:0000256" key="2">
    <source>
        <dbReference type="SAM" id="Phobius"/>
    </source>
</evidence>
<feature type="compositionally biased region" description="Basic and acidic residues" evidence="1">
    <location>
        <begin position="166"/>
        <end position="175"/>
    </location>
</feature>
<keyword evidence="2" id="KW-0472">Membrane</keyword>
<comment type="caution">
    <text evidence="3">The sequence shown here is derived from an EMBL/GenBank/DDBJ whole genome shotgun (WGS) entry which is preliminary data.</text>
</comment>
<keyword evidence="4" id="KW-1185">Reference proteome</keyword>
<feature type="region of interest" description="Disordered" evidence="1">
    <location>
        <begin position="165"/>
        <end position="206"/>
    </location>
</feature>
<accession>A0AAD8PXH6</accession>
<dbReference type="GeneID" id="85435923"/>
<sequence length="206" mass="22198">MHGIGGRGRGRGGEVDIGRGSIAASSHISLAFHPIDLIIAKCQGMVTGLSPRCGDHLSPPSIPFPLAEAGRRLHSGFDICKGEGENKQAFFSPRDTTTTPSPRRPRLLFRSAAVVVVVVVVVVVAAVVVVQPLVRRCRRACAARPPPPSSPQRQAVSCGFGIASSRKTEQNEREKRSIKKSSSQGRSLIREQGRRMRKRGRCGYGL</sequence>
<keyword evidence="2" id="KW-1133">Transmembrane helix</keyword>
<evidence type="ECO:0000313" key="3">
    <source>
        <dbReference type="EMBL" id="KAK1589904.1"/>
    </source>
</evidence>
<dbReference type="RefSeq" id="XP_060413437.1">
    <property type="nucleotide sequence ID" value="XM_060551683.1"/>
</dbReference>
<feature type="compositionally biased region" description="Basic residues" evidence="1">
    <location>
        <begin position="195"/>
        <end position="206"/>
    </location>
</feature>
<reference evidence="3" key="1">
    <citation type="submission" date="2021-06" db="EMBL/GenBank/DDBJ databases">
        <title>Comparative genomics, transcriptomics and evolutionary studies reveal genomic signatures of adaptation to plant cell wall in hemibiotrophic fungi.</title>
        <authorList>
            <consortium name="DOE Joint Genome Institute"/>
            <person name="Baroncelli R."/>
            <person name="Diaz J.F."/>
            <person name="Benocci T."/>
            <person name="Peng M."/>
            <person name="Battaglia E."/>
            <person name="Haridas S."/>
            <person name="Andreopoulos W."/>
            <person name="Labutti K."/>
            <person name="Pangilinan J."/>
            <person name="Floch G.L."/>
            <person name="Makela M.R."/>
            <person name="Henrissat B."/>
            <person name="Grigoriev I.V."/>
            <person name="Crouch J.A."/>
            <person name="De Vries R.P."/>
            <person name="Sukno S.A."/>
            <person name="Thon M.R."/>
        </authorList>
    </citation>
    <scope>NUCLEOTIDE SEQUENCE</scope>
    <source>
        <strain evidence="3">CBS 125086</strain>
    </source>
</reference>
<feature type="transmembrane region" description="Helical" evidence="2">
    <location>
        <begin position="112"/>
        <end position="134"/>
    </location>
</feature>
<proteinExistence type="predicted"/>